<dbReference type="Gene3D" id="2.130.10.30">
    <property type="entry name" value="Regulator of chromosome condensation 1/beta-lactamase-inhibitor protein II"/>
    <property type="match status" value="1"/>
</dbReference>
<name>A0A8H5LI87_9AGAR</name>
<dbReference type="InterPro" id="IPR000408">
    <property type="entry name" value="Reg_chr_condens"/>
</dbReference>
<gene>
    <name evidence="2" type="ORF">D9756_001906</name>
</gene>
<dbReference type="PANTHER" id="PTHR47563">
    <property type="entry name" value="PROTEIN FMP25, MITOCHONDRIAL"/>
    <property type="match status" value="1"/>
</dbReference>
<dbReference type="InterPro" id="IPR009091">
    <property type="entry name" value="RCC1/BLIP-II"/>
</dbReference>
<dbReference type="Pfam" id="PF00415">
    <property type="entry name" value="RCC1"/>
    <property type="match status" value="1"/>
</dbReference>
<dbReference type="PROSITE" id="PS50012">
    <property type="entry name" value="RCC1_3"/>
    <property type="match status" value="1"/>
</dbReference>
<dbReference type="GO" id="GO:0034551">
    <property type="term" value="P:mitochondrial respiratory chain complex III assembly"/>
    <property type="evidence" value="ECO:0007669"/>
    <property type="project" value="TreeGrafter"/>
</dbReference>
<accession>A0A8H5LI87</accession>
<evidence type="ECO:0000313" key="2">
    <source>
        <dbReference type="EMBL" id="KAF5358475.1"/>
    </source>
</evidence>
<protein>
    <submittedName>
        <fullName evidence="2">Uncharacterized protein</fullName>
    </submittedName>
</protein>
<organism evidence="2 3">
    <name type="scientific">Leucocoprinus leucothites</name>
    <dbReference type="NCBI Taxonomy" id="201217"/>
    <lineage>
        <taxon>Eukaryota</taxon>
        <taxon>Fungi</taxon>
        <taxon>Dikarya</taxon>
        <taxon>Basidiomycota</taxon>
        <taxon>Agaricomycotina</taxon>
        <taxon>Agaricomycetes</taxon>
        <taxon>Agaricomycetidae</taxon>
        <taxon>Agaricales</taxon>
        <taxon>Agaricineae</taxon>
        <taxon>Agaricaceae</taxon>
        <taxon>Leucocoprinus</taxon>
    </lineage>
</organism>
<dbReference type="SUPFAM" id="SSF50985">
    <property type="entry name" value="RCC1/BLIP-II"/>
    <property type="match status" value="1"/>
</dbReference>
<dbReference type="OrthoDB" id="10256179at2759"/>
<reference evidence="2 3" key="1">
    <citation type="journal article" date="2020" name="ISME J.">
        <title>Uncovering the hidden diversity of litter-decomposition mechanisms in mushroom-forming fungi.</title>
        <authorList>
            <person name="Floudas D."/>
            <person name="Bentzer J."/>
            <person name="Ahren D."/>
            <person name="Johansson T."/>
            <person name="Persson P."/>
            <person name="Tunlid A."/>
        </authorList>
    </citation>
    <scope>NUCLEOTIDE SEQUENCE [LARGE SCALE GENOMIC DNA]</scope>
    <source>
        <strain evidence="2 3">CBS 146.42</strain>
    </source>
</reference>
<evidence type="ECO:0000313" key="3">
    <source>
        <dbReference type="Proteomes" id="UP000559027"/>
    </source>
</evidence>
<comment type="caution">
    <text evidence="2">The sequence shown here is derived from an EMBL/GenBank/DDBJ whole genome shotgun (WGS) entry which is preliminary data.</text>
</comment>
<dbReference type="GO" id="GO:0005743">
    <property type="term" value="C:mitochondrial inner membrane"/>
    <property type="evidence" value="ECO:0007669"/>
    <property type="project" value="TreeGrafter"/>
</dbReference>
<sequence length="607" mass="65833">MFKCAGGNIQPCFRRLYHQSRSVPRPRRNVAAVAALASGITVGSYLWYTSSPRIYNDTEATARIPLATPYAPQSKSPSPEAKIWQDQSSLHSLIWGSNRNETLQSHQALHPTTSRAVSGSEEKEKVIRSPTIAAWLDNVALRDMQLHRRHSACVDARGDVYQWGDGFLGSAALQGAAKPIPTLTGKNIVKLQLTDYKVYALSASGKVYVLAADALNQEIPSGSSGAKGSWSSWLLGKSKNIQYQELTPQQELGWGERFTCITAGENHLLALTSKGRTFAHPVNKEANRYGQLGFRSFEILDPAAAVLKTKPKSLKVELTPKSLQDASGDTVRITPTSDVAIDLSNIDGSTIHWCTHLYEIPALRGIEVNQIAAGGRSSFARTHGRVLGWGANEYGQIGLGANVTLDTITVPTEVILWRMIPKNTRSRCLDVTARGDLTAFAVERSSAGNSTTMDLLMCGNGQNGGLGNSTYTNSQGTPARVKNVSGLQQYSDRTKQLEPIRPAEVVISPTGHVLVALDSSAESEGVGGQDLVVWGKNYDYELGNGRKSSSAMPVTLDAPDGERLMLMKKKAKEVLDLGGKVWKRNVAVEQRAVAGYGNTAVYWKIIE</sequence>
<dbReference type="EMBL" id="JAACJO010000005">
    <property type="protein sequence ID" value="KAF5358475.1"/>
    <property type="molecule type" value="Genomic_DNA"/>
</dbReference>
<dbReference type="PANTHER" id="PTHR47563:SF1">
    <property type="entry name" value="PROTEIN FMP25, MITOCHONDRIAL"/>
    <property type="match status" value="1"/>
</dbReference>
<keyword evidence="3" id="KW-1185">Reference proteome</keyword>
<dbReference type="Proteomes" id="UP000559027">
    <property type="component" value="Unassembled WGS sequence"/>
</dbReference>
<dbReference type="AlphaFoldDB" id="A0A8H5LI87"/>
<feature type="repeat" description="RCC1" evidence="1">
    <location>
        <begin position="384"/>
        <end position="444"/>
    </location>
</feature>
<proteinExistence type="predicted"/>
<evidence type="ECO:0000256" key="1">
    <source>
        <dbReference type="PROSITE-ProRule" id="PRU00235"/>
    </source>
</evidence>
<dbReference type="InterPro" id="IPR053245">
    <property type="entry name" value="MitoProcess-Associated"/>
</dbReference>